<gene>
    <name evidence="2" type="ORF">C8N45_11753</name>
</gene>
<accession>A0A2T6K7K8</accession>
<name>A0A2T6K7K8_9RHOB</name>
<feature type="compositionally biased region" description="Basic and acidic residues" evidence="1">
    <location>
        <begin position="56"/>
        <end position="65"/>
    </location>
</feature>
<dbReference type="AlphaFoldDB" id="A0A2T6K7K8"/>
<feature type="region of interest" description="Disordered" evidence="1">
    <location>
        <begin position="1"/>
        <end position="94"/>
    </location>
</feature>
<dbReference type="RefSeq" id="WP_108388552.1">
    <property type="nucleotide sequence ID" value="NZ_QBUD01000017.1"/>
</dbReference>
<dbReference type="Proteomes" id="UP000244523">
    <property type="component" value="Unassembled WGS sequence"/>
</dbReference>
<sequence>MIDTLMNNSAAASLLPTGSTVLQSKDRAQKAGTEGPPETAVTRSAETERPSNLPERIADKKERDAVVGSEVMRSTVEVRSQDADKADDDAASRKLKAKMADDAYQQTMLMTRQAEEVRAERMRIAA</sequence>
<reference evidence="2 3" key="1">
    <citation type="submission" date="2018-04" db="EMBL/GenBank/DDBJ databases">
        <title>Genomic Encyclopedia of Archaeal and Bacterial Type Strains, Phase II (KMG-II): from individual species to whole genera.</title>
        <authorList>
            <person name="Goeker M."/>
        </authorList>
    </citation>
    <scope>NUCLEOTIDE SEQUENCE [LARGE SCALE GENOMIC DNA]</scope>
    <source>
        <strain evidence="2 3">DSM 29955</strain>
    </source>
</reference>
<feature type="compositionally biased region" description="Polar residues" evidence="1">
    <location>
        <begin position="1"/>
        <end position="23"/>
    </location>
</feature>
<dbReference type="EMBL" id="QBUD01000017">
    <property type="protein sequence ID" value="PUB10708.1"/>
    <property type="molecule type" value="Genomic_DNA"/>
</dbReference>
<evidence type="ECO:0000313" key="3">
    <source>
        <dbReference type="Proteomes" id="UP000244523"/>
    </source>
</evidence>
<protein>
    <submittedName>
        <fullName evidence="2">Uncharacterized protein</fullName>
    </submittedName>
</protein>
<feature type="compositionally biased region" description="Basic and acidic residues" evidence="1">
    <location>
        <begin position="79"/>
        <end position="92"/>
    </location>
</feature>
<evidence type="ECO:0000313" key="2">
    <source>
        <dbReference type="EMBL" id="PUB10708.1"/>
    </source>
</evidence>
<proteinExistence type="predicted"/>
<organism evidence="2 3">
    <name type="scientific">Yoonia sediminilitoris</name>
    <dbReference type="NCBI Taxonomy" id="1286148"/>
    <lineage>
        <taxon>Bacteria</taxon>
        <taxon>Pseudomonadati</taxon>
        <taxon>Pseudomonadota</taxon>
        <taxon>Alphaproteobacteria</taxon>
        <taxon>Rhodobacterales</taxon>
        <taxon>Paracoccaceae</taxon>
        <taxon>Yoonia</taxon>
    </lineage>
</organism>
<evidence type="ECO:0000256" key="1">
    <source>
        <dbReference type="SAM" id="MobiDB-lite"/>
    </source>
</evidence>
<keyword evidence="3" id="KW-1185">Reference proteome</keyword>
<comment type="caution">
    <text evidence="2">The sequence shown here is derived from an EMBL/GenBank/DDBJ whole genome shotgun (WGS) entry which is preliminary data.</text>
</comment>